<feature type="chain" id="PRO_5015605991" description="AA9 family lytic polysaccharide monooxygenase" evidence="7">
    <location>
        <begin position="20"/>
        <end position="482"/>
    </location>
</feature>
<dbReference type="EC" id="1.14.99.56" evidence="5"/>
<keyword evidence="3 5" id="KW-0964">Secreted</keyword>
<comment type="catalytic activity">
    <reaction evidence="5">
        <text>[(1-&gt;4)-beta-D-glucosyl]n+m + reduced acceptor + O2 = 4-dehydro-beta-D-glucosyl-[(1-&gt;4)-beta-D-glucosyl]n-1 + [(1-&gt;4)-beta-D-glucosyl]m + acceptor + H2O.</text>
        <dbReference type="EC" id="1.14.99.56"/>
    </reaction>
</comment>
<evidence type="ECO:0000256" key="7">
    <source>
        <dbReference type="SAM" id="SignalP"/>
    </source>
</evidence>
<keyword evidence="7" id="KW-0732">Signal</keyword>
<evidence type="ECO:0000256" key="4">
    <source>
        <dbReference type="ARBA" id="ARBA00023157"/>
    </source>
</evidence>
<dbReference type="PANTHER" id="PTHR33353">
    <property type="entry name" value="PUTATIVE (AFU_ORTHOLOGUE AFUA_1G12560)-RELATED"/>
    <property type="match status" value="1"/>
</dbReference>
<keyword evidence="5" id="KW-0119">Carbohydrate metabolism</keyword>
<dbReference type="EMBL" id="KZ678142">
    <property type="protein sequence ID" value="PSN62129.1"/>
    <property type="molecule type" value="Genomic_DNA"/>
</dbReference>
<proteinExistence type="predicted"/>
<keyword evidence="10" id="KW-1185">Reference proteome</keyword>
<feature type="domain" description="Auxiliary Activity family 9 catalytic" evidence="8">
    <location>
        <begin position="20"/>
        <end position="229"/>
    </location>
</feature>
<evidence type="ECO:0000256" key="6">
    <source>
        <dbReference type="SAM" id="MobiDB-lite"/>
    </source>
</evidence>
<dbReference type="GO" id="GO:0008810">
    <property type="term" value="F:cellulase activity"/>
    <property type="evidence" value="ECO:0007669"/>
    <property type="project" value="UniProtKB-UniRule"/>
</dbReference>
<dbReference type="Gene3D" id="2.70.50.70">
    <property type="match status" value="1"/>
</dbReference>
<sequence>MKTRSLTLAALAAVPSAFAHTVFTNFYIDGVSQGDGVAVRMPLDPKTASAPIASLDSNDMACNVDGSKGVSRVQTVPDGATLTFEIRSWPDDPSKERLERGHKGPCALYLKKVASAVEDQAHGDGWFKLFADGYDGSNWCTDKIIDNNGLLSVKLPEGLEGGYYLARPEILALHAANSGDPQFYTGCAQIYLESTGNLVPESTVSIPGYVKYGQPATSFDIYNTDNSEYTLPGPEVAKLTAGGASLASIASASEIEGARPEGCIDENANWCGKEVSSYSDETGCWAASEECWTQLDACYDSAPPTGNAGCKIWEKKCNGLSDQCKAGNFQGPPSKGEDLTPKAVTIDLGNVNKYVGDVDETPKTSAEQPKTSATPKATSATPSAAAAKATDAYAEEAPAPVETPVETPKYTITVPASENAPAPTAPASYHGSKDEPEEECPEGYDCVTIYTTEIKTEVVYHTVYADKKRRTLHQRRHHGHWF</sequence>
<protein>
    <recommendedName>
        <fullName evidence="5">AA9 family lytic polysaccharide monooxygenase</fullName>
        <ecNumber evidence="5">1.14.99.56</ecNumber>
    </recommendedName>
    <alternativeName>
        <fullName evidence="5">Endo-beta-1,4-glucanase</fullName>
    </alternativeName>
    <alternativeName>
        <fullName evidence="5">Glycosyl hydrolase 61 family protein</fullName>
    </alternativeName>
</protein>
<evidence type="ECO:0000256" key="5">
    <source>
        <dbReference type="RuleBase" id="RU368122"/>
    </source>
</evidence>
<keyword evidence="5" id="KW-0624">Polysaccharide degradation</keyword>
<feature type="compositionally biased region" description="Low complexity" evidence="6">
    <location>
        <begin position="369"/>
        <end position="408"/>
    </location>
</feature>
<comment type="cofactor">
    <cofactor evidence="1">
        <name>Cu(2+)</name>
        <dbReference type="ChEBI" id="CHEBI:29036"/>
    </cofactor>
</comment>
<feature type="region of interest" description="Disordered" evidence="6">
    <location>
        <begin position="354"/>
        <end position="440"/>
    </location>
</feature>
<dbReference type="GO" id="GO:0030248">
    <property type="term" value="F:cellulose binding"/>
    <property type="evidence" value="ECO:0007669"/>
    <property type="project" value="UniProtKB-UniRule"/>
</dbReference>
<dbReference type="STRING" id="1448308.A0A2T2N9Q8"/>
<evidence type="ECO:0000259" key="8">
    <source>
        <dbReference type="Pfam" id="PF03443"/>
    </source>
</evidence>
<comment type="subcellular location">
    <subcellularLocation>
        <location evidence="2 5">Secreted</location>
    </subcellularLocation>
</comment>
<evidence type="ECO:0000256" key="1">
    <source>
        <dbReference type="ARBA" id="ARBA00001973"/>
    </source>
</evidence>
<feature type="signal peptide" evidence="7">
    <location>
        <begin position="1"/>
        <end position="19"/>
    </location>
</feature>
<evidence type="ECO:0000313" key="9">
    <source>
        <dbReference type="EMBL" id="PSN62129.1"/>
    </source>
</evidence>
<dbReference type="CDD" id="cd21175">
    <property type="entry name" value="LPMO_AA9"/>
    <property type="match status" value="1"/>
</dbReference>
<reference evidence="9 10" key="1">
    <citation type="journal article" date="2018" name="Front. Microbiol.">
        <title>Genome-Wide Analysis of Corynespora cassiicola Leaf Fall Disease Putative Effectors.</title>
        <authorList>
            <person name="Lopez D."/>
            <person name="Ribeiro S."/>
            <person name="Label P."/>
            <person name="Fumanal B."/>
            <person name="Venisse J.S."/>
            <person name="Kohler A."/>
            <person name="de Oliveira R.R."/>
            <person name="Labutti K."/>
            <person name="Lipzen A."/>
            <person name="Lail K."/>
            <person name="Bauer D."/>
            <person name="Ohm R.A."/>
            <person name="Barry K.W."/>
            <person name="Spatafora J."/>
            <person name="Grigoriev I.V."/>
            <person name="Martin F.M."/>
            <person name="Pujade-Renaud V."/>
        </authorList>
    </citation>
    <scope>NUCLEOTIDE SEQUENCE [LARGE SCALE GENOMIC DNA]</scope>
    <source>
        <strain evidence="9 10">Philippines</strain>
    </source>
</reference>
<dbReference type="InterPro" id="IPR049892">
    <property type="entry name" value="AA9"/>
</dbReference>
<dbReference type="Pfam" id="PF03443">
    <property type="entry name" value="AA9"/>
    <property type="match status" value="1"/>
</dbReference>
<evidence type="ECO:0000256" key="2">
    <source>
        <dbReference type="ARBA" id="ARBA00004613"/>
    </source>
</evidence>
<comment type="function">
    <text evidence="5">Lytic polysaccharide monooxygenase (LMPO) that depolymerizes crystalline and amorphous polysaccharides via the oxidation of scissile alpha- or beta-(1-4)-glycosidic bonds, yielding C1 and/or C4 oxidation products. Catalysis by LPMOs requires the reduction of the active-site copper from Cu(II) to Cu(I) by a reducing agent and H(2)O(2) or O(2) as a cosubstrate.</text>
</comment>
<evidence type="ECO:0000256" key="3">
    <source>
        <dbReference type="ARBA" id="ARBA00022525"/>
    </source>
</evidence>
<name>A0A2T2N9Q8_CORCC</name>
<keyword evidence="4 5" id="KW-1015">Disulfide bond</keyword>
<dbReference type="GO" id="GO:0005576">
    <property type="term" value="C:extracellular region"/>
    <property type="evidence" value="ECO:0007669"/>
    <property type="project" value="UniProtKB-SubCell"/>
</dbReference>
<evidence type="ECO:0000313" key="10">
    <source>
        <dbReference type="Proteomes" id="UP000240883"/>
    </source>
</evidence>
<dbReference type="PANTHER" id="PTHR33353:SF32">
    <property type="entry name" value="ENDO-BETA-1,4-GLUCANASE D"/>
    <property type="match status" value="1"/>
</dbReference>
<organism evidence="9 10">
    <name type="scientific">Corynespora cassiicola Philippines</name>
    <dbReference type="NCBI Taxonomy" id="1448308"/>
    <lineage>
        <taxon>Eukaryota</taxon>
        <taxon>Fungi</taxon>
        <taxon>Dikarya</taxon>
        <taxon>Ascomycota</taxon>
        <taxon>Pezizomycotina</taxon>
        <taxon>Dothideomycetes</taxon>
        <taxon>Pleosporomycetidae</taxon>
        <taxon>Pleosporales</taxon>
        <taxon>Corynesporascaceae</taxon>
        <taxon>Corynespora</taxon>
    </lineage>
</organism>
<dbReference type="GO" id="GO:0030245">
    <property type="term" value="P:cellulose catabolic process"/>
    <property type="evidence" value="ECO:0007669"/>
    <property type="project" value="UniProtKB-UniRule"/>
</dbReference>
<dbReference type="AlphaFoldDB" id="A0A2T2N9Q8"/>
<gene>
    <name evidence="9" type="ORF">BS50DRAFT_603658</name>
</gene>
<dbReference type="OrthoDB" id="5985073at2759"/>
<comment type="domain">
    <text evidence="5">Has a modular structure: an endo-beta-1,4-glucanase catalytic module at the N-terminus, a linker rich in serines and threonines, and a C-terminal carbohydrate-binding module (CBM).</text>
</comment>
<keyword evidence="5" id="KW-0136">Cellulose degradation</keyword>
<accession>A0A2T2N9Q8</accession>
<dbReference type="Proteomes" id="UP000240883">
    <property type="component" value="Unassembled WGS sequence"/>
</dbReference>
<dbReference type="InterPro" id="IPR005103">
    <property type="entry name" value="AA9_LPMO"/>
</dbReference>